<reference evidence="2 3" key="2">
    <citation type="submission" date="2012-02" db="EMBL/GenBank/DDBJ databases">
        <title>Improved High-Quality Draft sequence of Eubacterium cellulosolvens 6.</title>
        <authorList>
            <consortium name="US DOE Joint Genome Institute"/>
            <person name="Lucas S."/>
            <person name="Han J."/>
            <person name="Lapidus A."/>
            <person name="Cheng J.-F."/>
            <person name="Goodwin L."/>
            <person name="Pitluck S."/>
            <person name="Peters L."/>
            <person name="Mikhailova N."/>
            <person name="Gu W."/>
            <person name="Detter J.C."/>
            <person name="Han C."/>
            <person name="Tapia R."/>
            <person name="Land M."/>
            <person name="Hauser L."/>
            <person name="Kyrpides N."/>
            <person name="Ivanova N."/>
            <person name="Pagani I."/>
            <person name="Johnson E."/>
            <person name="Mukhopadhyay B."/>
            <person name="Anderson I."/>
            <person name="Woyke T."/>
        </authorList>
    </citation>
    <scope>NUCLEOTIDE SEQUENCE [LARGE SCALE GENOMIC DNA]</scope>
    <source>
        <strain evidence="2 3">6</strain>
    </source>
</reference>
<evidence type="ECO:0000313" key="2">
    <source>
        <dbReference type="EMBL" id="EIM57484.1"/>
    </source>
</evidence>
<keyword evidence="1" id="KW-0472">Membrane</keyword>
<dbReference type="eggNOG" id="ENOG50331B3">
    <property type="taxonomic scope" value="Bacteria"/>
</dbReference>
<gene>
    <name evidence="2" type="ORF">EubceDRAFT1_1706</name>
</gene>
<feature type="transmembrane region" description="Helical" evidence="1">
    <location>
        <begin position="17"/>
        <end position="35"/>
    </location>
</feature>
<sequence>MNIVQSAIAQIQSSPQLLAFGAVIGLIVALLLCFSGYKYAQLWMMVVCFLIGAAFGFLIGAKFLPSPGYAKYMIGLACGGLCAAISYKVYKVGLFIFAGSAAASVISLFTFPVGDGWEALRALVYVGVFVLAGMLALKYAREYLIVLTGAVGGIQAGSNIQKLIPMYVDLDSAVLLMIVLAAAGIAFQFLTTKKS</sequence>
<dbReference type="HOGENOM" id="CLU_1394492_0_0_9"/>
<dbReference type="Proteomes" id="UP000005753">
    <property type="component" value="Chromosome"/>
</dbReference>
<feature type="transmembrane region" description="Helical" evidence="1">
    <location>
        <begin position="173"/>
        <end position="191"/>
    </location>
</feature>
<dbReference type="AlphaFoldDB" id="I5AUL1"/>
<keyword evidence="1" id="KW-0812">Transmembrane</keyword>
<dbReference type="EMBL" id="CM001487">
    <property type="protein sequence ID" value="EIM57484.1"/>
    <property type="molecule type" value="Genomic_DNA"/>
</dbReference>
<name>I5AUL1_EUBC6</name>
<protein>
    <recommendedName>
        <fullName evidence="4">DUF4203 domain-containing protein</fullName>
    </recommendedName>
</protein>
<evidence type="ECO:0008006" key="4">
    <source>
        <dbReference type="Google" id="ProtNLM"/>
    </source>
</evidence>
<accession>I5AUL1</accession>
<evidence type="ECO:0000313" key="3">
    <source>
        <dbReference type="Proteomes" id="UP000005753"/>
    </source>
</evidence>
<feature type="transmembrane region" description="Helical" evidence="1">
    <location>
        <begin position="42"/>
        <end position="63"/>
    </location>
</feature>
<feature type="transmembrane region" description="Helical" evidence="1">
    <location>
        <begin position="94"/>
        <end position="113"/>
    </location>
</feature>
<feature type="transmembrane region" description="Helical" evidence="1">
    <location>
        <begin position="144"/>
        <end position="161"/>
    </location>
</feature>
<dbReference type="STRING" id="633697.EubceDRAFT1_1706"/>
<organism evidence="2 3">
    <name type="scientific">Eubacterium cellulosolvens (strain ATCC 43171 / JCM 9499 / 6)</name>
    <name type="common">Cillobacterium cellulosolvens</name>
    <dbReference type="NCBI Taxonomy" id="633697"/>
    <lineage>
        <taxon>Bacteria</taxon>
        <taxon>Bacillati</taxon>
        <taxon>Bacillota</taxon>
        <taxon>Clostridia</taxon>
        <taxon>Eubacteriales</taxon>
        <taxon>Eubacteriaceae</taxon>
        <taxon>Eubacterium</taxon>
    </lineage>
</organism>
<feature type="transmembrane region" description="Helical" evidence="1">
    <location>
        <begin position="69"/>
        <end position="87"/>
    </location>
</feature>
<dbReference type="OrthoDB" id="1765330at2"/>
<reference evidence="2 3" key="1">
    <citation type="submission" date="2010-08" db="EMBL/GenBank/DDBJ databases">
        <authorList>
            <consortium name="US DOE Joint Genome Institute (JGI-PGF)"/>
            <person name="Lucas S."/>
            <person name="Copeland A."/>
            <person name="Lapidus A."/>
            <person name="Cheng J.-F."/>
            <person name="Bruce D."/>
            <person name="Goodwin L."/>
            <person name="Pitluck S."/>
            <person name="Land M.L."/>
            <person name="Hauser L."/>
            <person name="Chang Y.-J."/>
            <person name="Anderson I.J."/>
            <person name="Johnson E."/>
            <person name="Mulhopadhyay B."/>
            <person name="Kyrpides N."/>
            <person name="Woyke T.J."/>
        </authorList>
    </citation>
    <scope>NUCLEOTIDE SEQUENCE [LARGE SCALE GENOMIC DNA]</scope>
    <source>
        <strain evidence="2 3">6</strain>
    </source>
</reference>
<feature type="transmembrane region" description="Helical" evidence="1">
    <location>
        <begin position="119"/>
        <end position="137"/>
    </location>
</feature>
<keyword evidence="1" id="KW-1133">Transmembrane helix</keyword>
<keyword evidence="3" id="KW-1185">Reference proteome</keyword>
<proteinExistence type="predicted"/>
<evidence type="ECO:0000256" key="1">
    <source>
        <dbReference type="SAM" id="Phobius"/>
    </source>
</evidence>